<dbReference type="PANTHER" id="PTHR33710:SF62">
    <property type="entry name" value="DUF4283 DOMAIN PROTEIN"/>
    <property type="match status" value="1"/>
</dbReference>
<dbReference type="Gene3D" id="3.60.10.10">
    <property type="entry name" value="Endonuclease/exonuclease/phosphatase"/>
    <property type="match status" value="1"/>
</dbReference>
<accession>A0AAW2BNJ6</accession>
<evidence type="ECO:0000313" key="4">
    <source>
        <dbReference type="Proteomes" id="UP001459277"/>
    </source>
</evidence>
<evidence type="ECO:0000259" key="2">
    <source>
        <dbReference type="Pfam" id="PF14392"/>
    </source>
</evidence>
<keyword evidence="4" id="KW-1185">Reference proteome</keyword>
<dbReference type="Pfam" id="PF03372">
    <property type="entry name" value="Exo_endo_phos"/>
    <property type="match status" value="1"/>
</dbReference>
<dbReference type="Proteomes" id="UP001459277">
    <property type="component" value="Unassembled WGS sequence"/>
</dbReference>
<dbReference type="EMBL" id="JAZDWU010000011">
    <property type="protein sequence ID" value="KAK9986389.1"/>
    <property type="molecule type" value="Genomic_DNA"/>
</dbReference>
<dbReference type="SUPFAM" id="SSF56219">
    <property type="entry name" value="DNase I-like"/>
    <property type="match status" value="1"/>
</dbReference>
<proteinExistence type="predicted"/>
<name>A0AAW2BNJ6_9ROSI</name>
<dbReference type="InterPro" id="IPR036691">
    <property type="entry name" value="Endo/exonu/phosph_ase_sf"/>
</dbReference>
<sequence length="606" mass="68712">MKLTTEEEEVITISEEGRKEEIESCAQSLIGKFLTCKSFNKKSCSQHIEEGMGNRGRVVAEVGRRLGIVEEVAIPITKPLRRGGFLSGSDGKKIWVLFKYERLPMHCHYCSMLGHDLKHCATYFALTKNGGQVECEYGEWLKASGGRPRSQTRRGTGITRPSIEVHEVEESHRKAVESVPVAGCTKPENATVHEIREKGKTESLGTVSDSNGIRVEKEGSFVTDMVWVDLNIDGNDSPILNSKSGGNVEDLRLIKESNNPHQIVKDQGPTVCFLMETRLDRKGFDNHGRELPFKNKLIVKRPNSSGGLALLWKSEVQLDVINYTDNHILAKVVEDDGFEWFLTGFYGWPESDQKTKSWALLAHLATLVDGPWCCIGDFNAILYAAEKQSAYSPLYKQMEDFGMALDSCGLMDLGFHGYPFTWNKNTRQRLDRAVANTEWRSKFSASTVTHLMSHTSDHLPILMHSRSDKVFRSGVTRGFKFEEGWLLWADCEQTVEEGWKVRGRSGSAMAAIQEKIHECSAGLSAWGFSKTHPNTEEIKNLQKQIERLNCEELTVEKKAEFLEVSKKLDDLFLKQEIYWHQRSRVSWLKHGDKNTKFFHSKASQRR</sequence>
<evidence type="ECO:0000259" key="1">
    <source>
        <dbReference type="Pfam" id="PF03372"/>
    </source>
</evidence>
<evidence type="ECO:0008006" key="5">
    <source>
        <dbReference type="Google" id="ProtNLM"/>
    </source>
</evidence>
<gene>
    <name evidence="3" type="ORF">SO802_031340</name>
</gene>
<dbReference type="AlphaFoldDB" id="A0AAW2BNJ6"/>
<organism evidence="3 4">
    <name type="scientific">Lithocarpus litseifolius</name>
    <dbReference type="NCBI Taxonomy" id="425828"/>
    <lineage>
        <taxon>Eukaryota</taxon>
        <taxon>Viridiplantae</taxon>
        <taxon>Streptophyta</taxon>
        <taxon>Embryophyta</taxon>
        <taxon>Tracheophyta</taxon>
        <taxon>Spermatophyta</taxon>
        <taxon>Magnoliopsida</taxon>
        <taxon>eudicotyledons</taxon>
        <taxon>Gunneridae</taxon>
        <taxon>Pentapetalae</taxon>
        <taxon>rosids</taxon>
        <taxon>fabids</taxon>
        <taxon>Fagales</taxon>
        <taxon>Fagaceae</taxon>
        <taxon>Lithocarpus</taxon>
    </lineage>
</organism>
<feature type="domain" description="Endonuclease/exonuclease/phosphatase" evidence="1">
    <location>
        <begin position="262"/>
        <end position="458"/>
    </location>
</feature>
<dbReference type="InterPro" id="IPR025836">
    <property type="entry name" value="Zn_knuckle_CX2CX4HX4C"/>
</dbReference>
<protein>
    <recommendedName>
        <fullName evidence="5">Reverse transcriptase</fullName>
    </recommendedName>
</protein>
<dbReference type="Pfam" id="PF14392">
    <property type="entry name" value="zf-CCHC_4"/>
    <property type="match status" value="1"/>
</dbReference>
<dbReference type="InterPro" id="IPR005135">
    <property type="entry name" value="Endo/exonuclease/phosphatase"/>
</dbReference>
<dbReference type="PANTHER" id="PTHR33710">
    <property type="entry name" value="BNAC02G09200D PROTEIN"/>
    <property type="match status" value="1"/>
</dbReference>
<evidence type="ECO:0000313" key="3">
    <source>
        <dbReference type="EMBL" id="KAK9986389.1"/>
    </source>
</evidence>
<reference evidence="3 4" key="1">
    <citation type="submission" date="2024-01" db="EMBL/GenBank/DDBJ databases">
        <title>A telomere-to-telomere, gap-free genome of sweet tea (Lithocarpus litseifolius).</title>
        <authorList>
            <person name="Zhou J."/>
        </authorList>
    </citation>
    <scope>NUCLEOTIDE SEQUENCE [LARGE SCALE GENOMIC DNA]</scope>
    <source>
        <strain evidence="3">Zhou-2022a</strain>
        <tissue evidence="3">Leaf</tissue>
    </source>
</reference>
<comment type="caution">
    <text evidence="3">The sequence shown here is derived from an EMBL/GenBank/DDBJ whole genome shotgun (WGS) entry which is preliminary data.</text>
</comment>
<dbReference type="GO" id="GO:0003824">
    <property type="term" value="F:catalytic activity"/>
    <property type="evidence" value="ECO:0007669"/>
    <property type="project" value="InterPro"/>
</dbReference>
<feature type="domain" description="Zinc knuckle CX2CX4HX4C" evidence="2">
    <location>
        <begin position="76"/>
        <end position="121"/>
    </location>
</feature>